<proteinExistence type="predicted"/>
<dbReference type="AlphaFoldDB" id="A0A934UI52"/>
<evidence type="ECO:0008006" key="3">
    <source>
        <dbReference type="Google" id="ProtNLM"/>
    </source>
</evidence>
<dbReference type="InterPro" id="IPR010982">
    <property type="entry name" value="Lambda_DNA-bd_dom_sf"/>
</dbReference>
<evidence type="ECO:0000313" key="2">
    <source>
        <dbReference type="Proteomes" id="UP000609172"/>
    </source>
</evidence>
<keyword evidence="2" id="KW-1185">Reference proteome</keyword>
<accession>A0A934UI52</accession>
<sequence length="81" mass="9307">MNEIRKQYYVAFGENLHKIININNTDVMTIASIGKIEPKQVYRVLKGEHGASMGTIISIAKGLRISPKELFDFDFDFDHDY</sequence>
<dbReference type="EMBL" id="JAEHFV010000001">
    <property type="protein sequence ID" value="MBK0368249.1"/>
    <property type="molecule type" value="Genomic_DNA"/>
</dbReference>
<dbReference type="GO" id="GO:0003677">
    <property type="term" value="F:DNA binding"/>
    <property type="evidence" value="ECO:0007669"/>
    <property type="project" value="InterPro"/>
</dbReference>
<protein>
    <recommendedName>
        <fullName evidence="3">HTH cro/C1-type domain-containing protein</fullName>
    </recommendedName>
</protein>
<dbReference type="Proteomes" id="UP000609172">
    <property type="component" value="Unassembled WGS sequence"/>
</dbReference>
<gene>
    <name evidence="1" type="ORF">I5M07_00265</name>
</gene>
<dbReference type="Gene3D" id="1.10.260.40">
    <property type="entry name" value="lambda repressor-like DNA-binding domains"/>
    <property type="match status" value="1"/>
</dbReference>
<evidence type="ECO:0000313" key="1">
    <source>
        <dbReference type="EMBL" id="MBK0368249.1"/>
    </source>
</evidence>
<dbReference type="SUPFAM" id="SSF47413">
    <property type="entry name" value="lambda repressor-like DNA-binding domains"/>
    <property type="match status" value="1"/>
</dbReference>
<organism evidence="1 2">
    <name type="scientific">Flavobacterium agrisoli</name>
    <dbReference type="NCBI Taxonomy" id="2793066"/>
    <lineage>
        <taxon>Bacteria</taxon>
        <taxon>Pseudomonadati</taxon>
        <taxon>Bacteroidota</taxon>
        <taxon>Flavobacteriia</taxon>
        <taxon>Flavobacteriales</taxon>
        <taxon>Flavobacteriaceae</taxon>
        <taxon>Flavobacterium</taxon>
    </lineage>
</organism>
<comment type="caution">
    <text evidence="1">The sequence shown here is derived from an EMBL/GenBank/DDBJ whole genome shotgun (WGS) entry which is preliminary data.</text>
</comment>
<name>A0A934UI52_9FLAO</name>
<dbReference type="RefSeq" id="WP_200104174.1">
    <property type="nucleotide sequence ID" value="NZ_JAEHFV010000001.1"/>
</dbReference>
<reference evidence="1" key="1">
    <citation type="submission" date="2020-12" db="EMBL/GenBank/DDBJ databases">
        <title>Bacterial novel species Flavobacterium sp. SE-1-e isolated from soil.</title>
        <authorList>
            <person name="Jung H.-Y."/>
        </authorList>
    </citation>
    <scope>NUCLEOTIDE SEQUENCE</scope>
    <source>
        <strain evidence="1">SE-1-e</strain>
    </source>
</reference>